<dbReference type="STRING" id="1125712.HMPREF1316_0422"/>
<dbReference type="Proteomes" id="UP000016638">
    <property type="component" value="Unassembled WGS sequence"/>
</dbReference>
<dbReference type="AlphaFoldDB" id="U2TRB2"/>
<reference evidence="1 2" key="1">
    <citation type="submission" date="2013-08" db="EMBL/GenBank/DDBJ databases">
        <authorList>
            <person name="Durkin A.S."/>
            <person name="Haft D.R."/>
            <person name="McCorrison J."/>
            <person name="Torralba M."/>
            <person name="Gillis M."/>
            <person name="Haft D.H."/>
            <person name="Methe B."/>
            <person name="Sutton G."/>
            <person name="Nelson K.E."/>
        </authorList>
    </citation>
    <scope>NUCLEOTIDE SEQUENCE [LARGE SCALE GENOMIC DNA]</scope>
    <source>
        <strain evidence="1 2">F0195</strain>
    </source>
</reference>
<gene>
    <name evidence="1" type="ORF">HMPREF1316_0422</name>
</gene>
<organism evidence="1 2">
    <name type="scientific">Olsenella profusa F0195</name>
    <dbReference type="NCBI Taxonomy" id="1125712"/>
    <lineage>
        <taxon>Bacteria</taxon>
        <taxon>Bacillati</taxon>
        <taxon>Actinomycetota</taxon>
        <taxon>Coriobacteriia</taxon>
        <taxon>Coriobacteriales</taxon>
        <taxon>Atopobiaceae</taxon>
        <taxon>Olsenella</taxon>
    </lineage>
</organism>
<proteinExistence type="predicted"/>
<comment type="caution">
    <text evidence="1">The sequence shown here is derived from an EMBL/GenBank/DDBJ whole genome shotgun (WGS) entry which is preliminary data.</text>
</comment>
<name>U2TRB2_9ACTN</name>
<evidence type="ECO:0000313" key="2">
    <source>
        <dbReference type="Proteomes" id="UP000016638"/>
    </source>
</evidence>
<dbReference type="EMBL" id="AWEZ01000043">
    <property type="protein sequence ID" value="ERL08638.1"/>
    <property type="molecule type" value="Genomic_DNA"/>
</dbReference>
<keyword evidence="2" id="KW-1185">Reference proteome</keyword>
<evidence type="ECO:0000313" key="1">
    <source>
        <dbReference type="EMBL" id="ERL08638.1"/>
    </source>
</evidence>
<protein>
    <submittedName>
        <fullName evidence="1">Uncharacterized protein</fullName>
    </submittedName>
</protein>
<accession>U2TRB2</accession>
<sequence>MREILVECAVVLACLHPCAPVTRSHVALISLRILDEERLSR</sequence>